<dbReference type="InterPro" id="IPR004358">
    <property type="entry name" value="Sig_transdc_His_kin-like_C"/>
</dbReference>
<feature type="domain" description="HAMP" evidence="14">
    <location>
        <begin position="226"/>
        <end position="268"/>
    </location>
</feature>
<feature type="domain" description="Histidine kinase" evidence="13">
    <location>
        <begin position="276"/>
        <end position="509"/>
    </location>
</feature>
<evidence type="ECO:0000256" key="11">
    <source>
        <dbReference type="SAM" id="MobiDB-lite"/>
    </source>
</evidence>
<gene>
    <name evidence="15" type="ORF">K1J50_16140</name>
</gene>
<dbReference type="CDD" id="cd00075">
    <property type="entry name" value="HATPase"/>
    <property type="match status" value="1"/>
</dbReference>
<dbReference type="PANTHER" id="PTHR45436">
    <property type="entry name" value="SENSOR HISTIDINE KINASE YKOH"/>
    <property type="match status" value="1"/>
</dbReference>
<dbReference type="InterPro" id="IPR036097">
    <property type="entry name" value="HisK_dim/P_sf"/>
</dbReference>
<dbReference type="EMBL" id="JAHZUY010000064">
    <property type="protein sequence ID" value="MBW8271015.1"/>
    <property type="molecule type" value="Genomic_DNA"/>
</dbReference>
<keyword evidence="5" id="KW-0808">Transferase</keyword>
<evidence type="ECO:0000256" key="3">
    <source>
        <dbReference type="ARBA" id="ARBA00012438"/>
    </source>
</evidence>
<evidence type="ECO:0000256" key="9">
    <source>
        <dbReference type="ARBA" id="ARBA00023012"/>
    </source>
</evidence>
<dbReference type="Proteomes" id="UP001519924">
    <property type="component" value="Unassembled WGS sequence"/>
</dbReference>
<evidence type="ECO:0000256" key="6">
    <source>
        <dbReference type="ARBA" id="ARBA00022692"/>
    </source>
</evidence>
<keyword evidence="10 12" id="KW-0472">Membrane</keyword>
<evidence type="ECO:0000256" key="4">
    <source>
        <dbReference type="ARBA" id="ARBA00022553"/>
    </source>
</evidence>
<dbReference type="SUPFAM" id="SSF47384">
    <property type="entry name" value="Homodimeric domain of signal transducing histidine kinase"/>
    <property type="match status" value="1"/>
</dbReference>
<protein>
    <recommendedName>
        <fullName evidence="3">histidine kinase</fullName>
        <ecNumber evidence="3">2.7.13.3</ecNumber>
    </recommendedName>
</protein>
<feature type="compositionally biased region" description="Basic and acidic residues" evidence="11">
    <location>
        <begin position="1"/>
        <end position="13"/>
    </location>
</feature>
<evidence type="ECO:0000256" key="5">
    <source>
        <dbReference type="ARBA" id="ARBA00022679"/>
    </source>
</evidence>
<dbReference type="EC" id="2.7.13.3" evidence="3"/>
<evidence type="ECO:0000313" key="16">
    <source>
        <dbReference type="Proteomes" id="UP001519924"/>
    </source>
</evidence>
<keyword evidence="7 15" id="KW-0418">Kinase</keyword>
<dbReference type="CDD" id="cd06225">
    <property type="entry name" value="HAMP"/>
    <property type="match status" value="1"/>
</dbReference>
<dbReference type="Pfam" id="PF02518">
    <property type="entry name" value="HATPase_c"/>
    <property type="match status" value="1"/>
</dbReference>
<keyword evidence="8 12" id="KW-1133">Transmembrane helix</keyword>
<dbReference type="InterPro" id="IPR036890">
    <property type="entry name" value="HATPase_C_sf"/>
</dbReference>
<reference evidence="15 16" key="1">
    <citation type="submission" date="2021-08" db="EMBL/GenBank/DDBJ databases">
        <title>Caldovatus sediminis gen. nov., sp. nov., a moderately thermophilic bacterium isolated from a hot spring.</title>
        <authorList>
            <person name="Hu C.-J."/>
            <person name="Li W.-J."/>
            <person name="Xian W.-D."/>
        </authorList>
    </citation>
    <scope>NUCLEOTIDE SEQUENCE [LARGE SCALE GENOMIC DNA]</scope>
    <source>
        <strain evidence="15 16">SYSU G05006</strain>
    </source>
</reference>
<evidence type="ECO:0000256" key="1">
    <source>
        <dbReference type="ARBA" id="ARBA00000085"/>
    </source>
</evidence>
<evidence type="ECO:0000256" key="10">
    <source>
        <dbReference type="ARBA" id="ARBA00023136"/>
    </source>
</evidence>
<comment type="catalytic activity">
    <reaction evidence="1">
        <text>ATP + protein L-histidine = ADP + protein N-phospho-L-histidine.</text>
        <dbReference type="EC" id="2.7.13.3"/>
    </reaction>
</comment>
<dbReference type="InterPro" id="IPR003660">
    <property type="entry name" value="HAMP_dom"/>
</dbReference>
<feature type="transmembrane region" description="Helical" evidence="12">
    <location>
        <begin position="48"/>
        <end position="69"/>
    </location>
</feature>
<dbReference type="SMART" id="SM00387">
    <property type="entry name" value="HATPase_c"/>
    <property type="match status" value="1"/>
</dbReference>
<dbReference type="InterPro" id="IPR050428">
    <property type="entry name" value="TCS_sensor_his_kinase"/>
</dbReference>
<feature type="region of interest" description="Disordered" evidence="11">
    <location>
        <begin position="1"/>
        <end position="31"/>
    </location>
</feature>
<name>A0ABS7F863_9PROT</name>
<dbReference type="PROSITE" id="PS50109">
    <property type="entry name" value="HIS_KIN"/>
    <property type="match status" value="1"/>
</dbReference>
<keyword evidence="6 12" id="KW-0812">Transmembrane</keyword>
<evidence type="ECO:0000256" key="8">
    <source>
        <dbReference type="ARBA" id="ARBA00022989"/>
    </source>
</evidence>
<dbReference type="GO" id="GO:0016301">
    <property type="term" value="F:kinase activity"/>
    <property type="evidence" value="ECO:0007669"/>
    <property type="project" value="UniProtKB-KW"/>
</dbReference>
<dbReference type="InterPro" id="IPR003594">
    <property type="entry name" value="HATPase_dom"/>
</dbReference>
<comment type="caution">
    <text evidence="15">The sequence shown here is derived from an EMBL/GenBank/DDBJ whole genome shotgun (WGS) entry which is preliminary data.</text>
</comment>
<dbReference type="InterPro" id="IPR005467">
    <property type="entry name" value="His_kinase_dom"/>
</dbReference>
<dbReference type="SMART" id="SM00304">
    <property type="entry name" value="HAMP"/>
    <property type="match status" value="1"/>
</dbReference>
<evidence type="ECO:0000259" key="14">
    <source>
        <dbReference type="PROSITE" id="PS50885"/>
    </source>
</evidence>
<feature type="transmembrane region" description="Helical" evidence="12">
    <location>
        <begin position="194"/>
        <end position="213"/>
    </location>
</feature>
<dbReference type="Gene3D" id="3.30.565.10">
    <property type="entry name" value="Histidine kinase-like ATPase, C-terminal domain"/>
    <property type="match status" value="1"/>
</dbReference>
<proteinExistence type="predicted"/>
<keyword evidence="9" id="KW-0902">Two-component regulatory system</keyword>
<evidence type="ECO:0000256" key="2">
    <source>
        <dbReference type="ARBA" id="ARBA00004370"/>
    </source>
</evidence>
<dbReference type="Pfam" id="PF00672">
    <property type="entry name" value="HAMP"/>
    <property type="match status" value="1"/>
</dbReference>
<keyword evidence="16" id="KW-1185">Reference proteome</keyword>
<dbReference type="PANTHER" id="PTHR45436:SF8">
    <property type="entry name" value="HISTIDINE KINASE"/>
    <property type="match status" value="1"/>
</dbReference>
<dbReference type="Gene3D" id="6.10.340.10">
    <property type="match status" value="1"/>
</dbReference>
<dbReference type="SUPFAM" id="SSF55874">
    <property type="entry name" value="ATPase domain of HSP90 chaperone/DNA topoisomerase II/histidine kinase"/>
    <property type="match status" value="1"/>
</dbReference>
<keyword evidence="4" id="KW-0597">Phosphoprotein</keyword>
<accession>A0ABS7F863</accession>
<evidence type="ECO:0000256" key="12">
    <source>
        <dbReference type="SAM" id="Phobius"/>
    </source>
</evidence>
<organism evidence="15 16">
    <name type="scientific">Caldovatus aquaticus</name>
    <dbReference type="NCBI Taxonomy" id="2865671"/>
    <lineage>
        <taxon>Bacteria</taxon>
        <taxon>Pseudomonadati</taxon>
        <taxon>Pseudomonadota</taxon>
        <taxon>Alphaproteobacteria</taxon>
        <taxon>Acetobacterales</taxon>
        <taxon>Roseomonadaceae</taxon>
        <taxon>Caldovatus</taxon>
    </lineage>
</organism>
<evidence type="ECO:0000256" key="7">
    <source>
        <dbReference type="ARBA" id="ARBA00022777"/>
    </source>
</evidence>
<dbReference type="SUPFAM" id="SSF158472">
    <property type="entry name" value="HAMP domain-like"/>
    <property type="match status" value="1"/>
</dbReference>
<dbReference type="PRINTS" id="PR00344">
    <property type="entry name" value="BCTRLSENSOR"/>
</dbReference>
<dbReference type="PROSITE" id="PS50885">
    <property type="entry name" value="HAMP"/>
    <property type="match status" value="1"/>
</dbReference>
<evidence type="ECO:0000259" key="13">
    <source>
        <dbReference type="PROSITE" id="PS50109"/>
    </source>
</evidence>
<evidence type="ECO:0000313" key="15">
    <source>
        <dbReference type="EMBL" id="MBW8271015.1"/>
    </source>
</evidence>
<comment type="subcellular location">
    <subcellularLocation>
        <location evidence="2">Membrane</location>
    </subcellularLocation>
</comment>
<sequence>MAPPAGDRRERAPRGPGLPPPSGEDLAAGPPPAEGPLLHLLRSAGFRFALLFAALFAVSILAFALVLWWGTAGALDRQTNAVLRADALALEERWREAGASGAAEAIEERLAVDAEAESIYFLRAPDGRRLAGNLDRWPPEMEDASAVWADLSVTHDGQRSEARLHAIRLPGGHRLLVGRDVSDKIRLRQLLAEGLIWAAGFALLFALFGAWLLRRALETRLRPAFRTAAAIAGGDLRQRVRLTGLGDEFDRLGATMNAMLDRIDRLMAGVKGVSDAIAHDLRTPIARARAKLEDALRAAPDGAATAEEARALRAAIEEGIADLDAVTRVFQALLRIAEAEAGARRAAFAPLDLVPLLADLAEFYGAAAEAAGQRLETDLPASVPLTGDRDLLLQAVANLLDNAVKFGPPGGTVRLSARALPGEPGPAGAALVAEVTVADEGPGIAPADRARAGERFFRADASRNTPGSGLGLSLVLAVAHLHRGELVLEDARPGARPPGLRARLRLASG</sequence>